<evidence type="ECO:0000256" key="3">
    <source>
        <dbReference type="ARBA" id="ARBA00022475"/>
    </source>
</evidence>
<evidence type="ECO:0000256" key="2">
    <source>
        <dbReference type="ARBA" id="ARBA00006679"/>
    </source>
</evidence>
<comment type="similarity">
    <text evidence="2">Belongs to the DoxX family.</text>
</comment>
<keyword evidence="4 7" id="KW-0812">Transmembrane</keyword>
<dbReference type="InterPro" id="IPR032808">
    <property type="entry name" value="DoxX"/>
</dbReference>
<dbReference type="Pfam" id="PF07681">
    <property type="entry name" value="DoxX"/>
    <property type="match status" value="1"/>
</dbReference>
<evidence type="ECO:0000256" key="5">
    <source>
        <dbReference type="ARBA" id="ARBA00022989"/>
    </source>
</evidence>
<keyword evidence="3" id="KW-1003">Cell membrane</keyword>
<keyword evidence="5 7" id="KW-1133">Transmembrane helix</keyword>
<comment type="caution">
    <text evidence="8">The sequence shown here is derived from an EMBL/GenBank/DDBJ whole genome shotgun (WGS) entry which is preliminary data.</text>
</comment>
<dbReference type="EMBL" id="JACOFX010000011">
    <property type="protein sequence ID" value="MBC3909748.1"/>
    <property type="molecule type" value="Genomic_DNA"/>
</dbReference>
<dbReference type="RefSeq" id="WP_186955263.1">
    <property type="nucleotide sequence ID" value="NZ_JACOFX010000011.1"/>
</dbReference>
<dbReference type="PANTHER" id="PTHR33452:SF1">
    <property type="entry name" value="INNER MEMBRANE PROTEIN YPHA-RELATED"/>
    <property type="match status" value="1"/>
</dbReference>
<feature type="transmembrane region" description="Helical" evidence="7">
    <location>
        <begin position="94"/>
        <end position="114"/>
    </location>
</feature>
<sequence>MQASTIGEPGRASRFARITELAAAIAHLLARLYVAKVFFMAGMSKTGNWESTLSLFEEEYRVPILTPQMAAILGTGLELTLPVLLVIGICTRCAAAGLLMVNGMAVFAYYHVLADMPVALQDHLEWGLLLLLLAVQAPVWTTVDFWWVRARLNRSQRSAG</sequence>
<comment type="subcellular location">
    <subcellularLocation>
        <location evidence="1">Cell membrane</location>
        <topology evidence="1">Multi-pass membrane protein</topology>
    </subcellularLocation>
</comment>
<evidence type="ECO:0000256" key="4">
    <source>
        <dbReference type="ARBA" id="ARBA00022692"/>
    </source>
</evidence>
<evidence type="ECO:0000256" key="7">
    <source>
        <dbReference type="SAM" id="Phobius"/>
    </source>
</evidence>
<evidence type="ECO:0000256" key="6">
    <source>
        <dbReference type="ARBA" id="ARBA00023136"/>
    </source>
</evidence>
<evidence type="ECO:0000313" key="8">
    <source>
        <dbReference type="EMBL" id="MBC3909748.1"/>
    </source>
</evidence>
<feature type="transmembrane region" description="Helical" evidence="7">
    <location>
        <begin position="126"/>
        <end position="148"/>
    </location>
</feature>
<dbReference type="Proteomes" id="UP000646911">
    <property type="component" value="Unassembled WGS sequence"/>
</dbReference>
<keyword evidence="6 7" id="KW-0472">Membrane</keyword>
<gene>
    <name evidence="8" type="ORF">H8L47_19455</name>
</gene>
<dbReference type="PANTHER" id="PTHR33452">
    <property type="entry name" value="OXIDOREDUCTASE CATD-RELATED"/>
    <property type="match status" value="1"/>
</dbReference>
<name>A0ABR6ZDF3_9BURK</name>
<feature type="transmembrane region" description="Helical" evidence="7">
    <location>
        <begin position="64"/>
        <end position="87"/>
    </location>
</feature>
<evidence type="ECO:0000313" key="9">
    <source>
        <dbReference type="Proteomes" id="UP000646911"/>
    </source>
</evidence>
<keyword evidence="9" id="KW-1185">Reference proteome</keyword>
<accession>A0ABR6ZDF3</accession>
<feature type="transmembrane region" description="Helical" evidence="7">
    <location>
        <begin position="21"/>
        <end position="44"/>
    </location>
</feature>
<protein>
    <submittedName>
        <fullName evidence="8">DoxX family protein</fullName>
    </submittedName>
</protein>
<reference evidence="8 9" key="1">
    <citation type="submission" date="2020-08" db="EMBL/GenBank/DDBJ databases">
        <title>Novel species isolated from subtropical streams in China.</title>
        <authorList>
            <person name="Lu H."/>
        </authorList>
    </citation>
    <scope>NUCLEOTIDE SEQUENCE [LARGE SCALE GENOMIC DNA]</scope>
    <source>
        <strain evidence="8 9">NL8W</strain>
    </source>
</reference>
<evidence type="ECO:0000256" key="1">
    <source>
        <dbReference type="ARBA" id="ARBA00004651"/>
    </source>
</evidence>
<proteinExistence type="inferred from homology"/>
<organism evidence="8 9">
    <name type="scientific">Undibacterium umbellatum</name>
    <dbReference type="NCBI Taxonomy" id="2762300"/>
    <lineage>
        <taxon>Bacteria</taxon>
        <taxon>Pseudomonadati</taxon>
        <taxon>Pseudomonadota</taxon>
        <taxon>Betaproteobacteria</taxon>
        <taxon>Burkholderiales</taxon>
        <taxon>Oxalobacteraceae</taxon>
        <taxon>Undibacterium</taxon>
    </lineage>
</organism>
<dbReference type="InterPro" id="IPR051907">
    <property type="entry name" value="DoxX-like_oxidoreductase"/>
</dbReference>